<name>A0A7I0HQX6_9LEPT</name>
<comment type="caution">
    <text evidence="1">The sequence shown here is derived from an EMBL/GenBank/DDBJ whole genome shotgun (WGS) entry which is preliminary data.</text>
</comment>
<reference evidence="1 2" key="1">
    <citation type="journal article" date="2019" name="PLoS Negl. Trop. Dis.">
        <title>Revisiting the worldwide diversity of Leptospira species in the environment.</title>
        <authorList>
            <person name="Vincent A.T."/>
            <person name="Schiettekatte O."/>
            <person name="Bourhy P."/>
            <person name="Veyrier F.J."/>
            <person name="Picardeau M."/>
        </authorList>
    </citation>
    <scope>NUCLEOTIDE SEQUENCE [LARGE SCALE GENOMIC DNA]</scope>
    <source>
        <strain evidence="1 2">201800273</strain>
    </source>
</reference>
<accession>A0A7I0HQX6</accession>
<evidence type="ECO:0000313" key="1">
    <source>
        <dbReference type="EMBL" id="TGL04715.1"/>
    </source>
</evidence>
<gene>
    <name evidence="1" type="ORF">EHQ43_10485</name>
</gene>
<dbReference type="EMBL" id="RQFT01000010">
    <property type="protein sequence ID" value="TGL04715.1"/>
    <property type="molecule type" value="Genomic_DNA"/>
</dbReference>
<evidence type="ECO:0008006" key="3">
    <source>
        <dbReference type="Google" id="ProtNLM"/>
    </source>
</evidence>
<dbReference type="AlphaFoldDB" id="A0A7I0HQX6"/>
<proteinExistence type="predicted"/>
<organism evidence="1 2">
    <name type="scientific">Leptospira bouyouniensis</name>
    <dbReference type="NCBI Taxonomy" id="2484911"/>
    <lineage>
        <taxon>Bacteria</taxon>
        <taxon>Pseudomonadati</taxon>
        <taxon>Spirochaetota</taxon>
        <taxon>Spirochaetia</taxon>
        <taxon>Leptospirales</taxon>
        <taxon>Leptospiraceae</taxon>
        <taxon>Leptospira</taxon>
    </lineage>
</organism>
<protein>
    <recommendedName>
        <fullName evidence="3">Lipoprotein</fullName>
    </recommendedName>
</protein>
<dbReference type="Proteomes" id="UP000297641">
    <property type="component" value="Unassembled WGS sequence"/>
</dbReference>
<evidence type="ECO:0000313" key="2">
    <source>
        <dbReference type="Proteomes" id="UP000297641"/>
    </source>
</evidence>
<sequence>MQRINRFIWLVVFECFLVVSCSSQTTQVTDTPTEAKEVITKRNWSMTPQCCDLNAEFLGVVVLREICISETETKLKLHTKDWKRVCVLKEGMVFRDDLGNQYSFLKSEGVELCPKRTKMKDTPFYLSFESLSSTATSFDLIEDKNAKHAHKPWIFETVDLTHCQWK</sequence>
<dbReference type="RefSeq" id="WP_135771180.1">
    <property type="nucleotide sequence ID" value="NZ_RQFT01000010.1"/>
</dbReference>